<organism evidence="1 2">
    <name type="scientific">Streptomyces salinarius</name>
    <dbReference type="NCBI Taxonomy" id="2762598"/>
    <lineage>
        <taxon>Bacteria</taxon>
        <taxon>Bacillati</taxon>
        <taxon>Actinomycetota</taxon>
        <taxon>Actinomycetes</taxon>
        <taxon>Kitasatosporales</taxon>
        <taxon>Streptomycetaceae</taxon>
        <taxon>Streptomyces</taxon>
    </lineage>
</organism>
<dbReference type="EMBL" id="JBITPR010000042">
    <property type="protein sequence ID" value="MFI7872324.1"/>
    <property type="molecule type" value="Genomic_DNA"/>
</dbReference>
<accession>A0ABW8BBF2</accession>
<keyword evidence="2" id="KW-1185">Reference proteome</keyword>
<protein>
    <recommendedName>
        <fullName evidence="3">PPM-type phosphatase domain-containing protein</fullName>
    </recommendedName>
</protein>
<evidence type="ECO:0000313" key="1">
    <source>
        <dbReference type="EMBL" id="MFI7872324.1"/>
    </source>
</evidence>
<comment type="caution">
    <text evidence="1">The sequence shown here is derived from an EMBL/GenBank/DDBJ whole genome shotgun (WGS) entry which is preliminary data.</text>
</comment>
<evidence type="ECO:0000313" key="2">
    <source>
        <dbReference type="Proteomes" id="UP001614264"/>
    </source>
</evidence>
<dbReference type="RefSeq" id="WP_399593038.1">
    <property type="nucleotide sequence ID" value="NZ_JBITPR010000042.1"/>
</dbReference>
<proteinExistence type="predicted"/>
<name>A0ABW8BBF2_9ACTN</name>
<reference evidence="1 2" key="1">
    <citation type="submission" date="2024-07" db="EMBL/GenBank/DDBJ databases">
        <title>Whole genome sequencing of Prodigiosin pigment-producing Streptomyces salinarius isolated from rhizosphere soil of Arachis hypogaea.</title>
        <authorList>
            <person name="Vidhya A."/>
            <person name="Ramya S."/>
        </authorList>
    </citation>
    <scope>NUCLEOTIDE SEQUENCE [LARGE SCALE GENOMIC DNA]</scope>
    <source>
        <strain evidence="1 2">VRMG2420</strain>
    </source>
</reference>
<sequence>MPVRTDHFDQRSQTQASLLDVRCGVAKNGRPLRGERPAQLGDGFGVTRGGVLIVGVADGCGEGHLSPWLIADGSWSW</sequence>
<evidence type="ECO:0008006" key="3">
    <source>
        <dbReference type="Google" id="ProtNLM"/>
    </source>
</evidence>
<dbReference type="Proteomes" id="UP001614264">
    <property type="component" value="Unassembled WGS sequence"/>
</dbReference>
<gene>
    <name evidence="1" type="ORF">AB4829_17215</name>
</gene>